<dbReference type="AlphaFoldDB" id="A0A9W9CF51"/>
<proteinExistence type="inferred from homology"/>
<dbReference type="GO" id="GO:0016407">
    <property type="term" value="F:acetyltransferase activity"/>
    <property type="evidence" value="ECO:0007669"/>
    <property type="project" value="InterPro"/>
</dbReference>
<dbReference type="Proteomes" id="UP001140513">
    <property type="component" value="Unassembled WGS sequence"/>
</dbReference>
<dbReference type="PRINTS" id="PR01543">
    <property type="entry name" value="ANATRNSFRASE"/>
</dbReference>
<dbReference type="Gene3D" id="3.30.2140.20">
    <property type="match status" value="1"/>
</dbReference>
<dbReference type="RefSeq" id="XP_056075292.1">
    <property type="nucleotide sequence ID" value="XM_056211819.1"/>
</dbReference>
<keyword evidence="2" id="KW-0808">Transferase</keyword>
<evidence type="ECO:0000313" key="3">
    <source>
        <dbReference type="EMBL" id="KAJ4358433.1"/>
    </source>
</evidence>
<dbReference type="EMBL" id="JAPEUX010000002">
    <property type="protein sequence ID" value="KAJ4358433.1"/>
    <property type="molecule type" value="Genomic_DNA"/>
</dbReference>
<comment type="similarity">
    <text evidence="1 2">Belongs to the arylamine N-acetyltransferase family.</text>
</comment>
<evidence type="ECO:0000256" key="2">
    <source>
        <dbReference type="RuleBase" id="RU003452"/>
    </source>
</evidence>
<dbReference type="Pfam" id="PF00797">
    <property type="entry name" value="Acetyltransf_2"/>
    <property type="match status" value="1"/>
</dbReference>
<dbReference type="InterPro" id="IPR001447">
    <property type="entry name" value="Arylamine_N-AcTrfase"/>
</dbReference>
<evidence type="ECO:0000313" key="4">
    <source>
        <dbReference type="Proteomes" id="UP001140513"/>
    </source>
</evidence>
<dbReference type="GeneID" id="80906546"/>
<sequence length="319" mass="36395">MASSLSPEQISAYVQHIGLPTKYHPTNDPPHDLAFLTQLHVHTISTIPYDNLTLHYSASKKISIHPQDAFKKVINENRGRGGYCMENSILFFHVLRALGFNAYMAGVRIRLRENGIPAGDYIGWVHLVNIVTLPSGERYMLDVGFGGDAPTTPIPLIHNHVTTNIFPQENRLVYDHIPQQVSQTPETKLWIYQYRNGADKEWNSFYAFPLLEFLEADFEIMNWYTGSNPESFQTYTMLVIKFLRRQKEGGEEGEMEVYGKRMLVNGVVKENTGGKTKVVQECKTEEERYEALEKWFGIKLSEEEKKGIAGHSTELIALP</sequence>
<protein>
    <recommendedName>
        <fullName evidence="5">Arylamine N-acetyltransferase</fullName>
    </recommendedName>
</protein>
<dbReference type="PANTHER" id="PTHR11786">
    <property type="entry name" value="N-HYDROXYARYLAMINE O-ACETYLTRANSFERASE"/>
    <property type="match status" value="1"/>
</dbReference>
<evidence type="ECO:0008006" key="5">
    <source>
        <dbReference type="Google" id="ProtNLM"/>
    </source>
</evidence>
<organism evidence="3 4">
    <name type="scientific">Didymosphaeria variabile</name>
    <dbReference type="NCBI Taxonomy" id="1932322"/>
    <lineage>
        <taxon>Eukaryota</taxon>
        <taxon>Fungi</taxon>
        <taxon>Dikarya</taxon>
        <taxon>Ascomycota</taxon>
        <taxon>Pezizomycotina</taxon>
        <taxon>Dothideomycetes</taxon>
        <taxon>Pleosporomycetidae</taxon>
        <taxon>Pleosporales</taxon>
        <taxon>Massarineae</taxon>
        <taxon>Didymosphaeriaceae</taxon>
        <taxon>Didymosphaeria</taxon>
    </lineage>
</organism>
<keyword evidence="2" id="KW-0012">Acyltransferase</keyword>
<gene>
    <name evidence="3" type="ORF">N0V89_003016</name>
</gene>
<accession>A0A9W9CF51</accession>
<dbReference type="OrthoDB" id="10260017at2759"/>
<dbReference type="SUPFAM" id="SSF54001">
    <property type="entry name" value="Cysteine proteinases"/>
    <property type="match status" value="1"/>
</dbReference>
<dbReference type="InterPro" id="IPR053710">
    <property type="entry name" value="Arylamine_NAT_domain_sf"/>
</dbReference>
<keyword evidence="4" id="KW-1185">Reference proteome</keyword>
<dbReference type="PANTHER" id="PTHR11786:SF0">
    <property type="entry name" value="ARYLAMINE N-ACETYLTRANSFERASE 4-RELATED"/>
    <property type="match status" value="1"/>
</dbReference>
<reference evidence="3" key="1">
    <citation type="submission" date="2022-10" db="EMBL/GenBank/DDBJ databases">
        <title>Tapping the CABI collections for fungal endophytes: first genome assemblies for Collariella, Neodidymelliopsis, Ascochyta clinopodiicola, Didymella pomorum, Didymosphaeria variabile, Neocosmospora piperis and Neocucurbitaria cava.</title>
        <authorList>
            <person name="Hill R."/>
        </authorList>
    </citation>
    <scope>NUCLEOTIDE SEQUENCE</scope>
    <source>
        <strain evidence="3">IMI 356815</strain>
    </source>
</reference>
<comment type="caution">
    <text evidence="3">The sequence shown here is derived from an EMBL/GenBank/DDBJ whole genome shotgun (WGS) entry which is preliminary data.</text>
</comment>
<evidence type="ECO:0000256" key="1">
    <source>
        <dbReference type="ARBA" id="ARBA00006547"/>
    </source>
</evidence>
<name>A0A9W9CF51_9PLEO</name>
<dbReference type="InterPro" id="IPR038765">
    <property type="entry name" value="Papain-like_cys_pep_sf"/>
</dbReference>